<keyword evidence="3" id="KW-1185">Reference proteome</keyword>
<dbReference type="InterPro" id="IPR027598">
    <property type="entry name" value="Amphi-Trp_dom"/>
</dbReference>
<evidence type="ECO:0000313" key="3">
    <source>
        <dbReference type="Proteomes" id="UP000766904"/>
    </source>
</evidence>
<proteinExistence type="predicted"/>
<dbReference type="Proteomes" id="UP000766904">
    <property type="component" value="Unassembled WGS sequence"/>
</dbReference>
<comment type="caution">
    <text evidence="2">The sequence shown here is derived from an EMBL/GenBank/DDBJ whole genome shotgun (WGS) entry which is preliminary data.</text>
</comment>
<evidence type="ECO:0000259" key="1">
    <source>
        <dbReference type="Pfam" id="PF20068"/>
    </source>
</evidence>
<accession>A0A8J8Q802</accession>
<dbReference type="NCBIfam" id="TIGR04354">
    <property type="entry name" value="amphi-Trp"/>
    <property type="match status" value="1"/>
</dbReference>
<protein>
    <submittedName>
        <fullName evidence="2">Amphi-Trp domain-containing protein</fullName>
    </submittedName>
</protein>
<reference evidence="2" key="1">
    <citation type="submission" date="2017-11" db="EMBL/GenBank/DDBJ databases">
        <authorList>
            <person name="Kajale S.C."/>
            <person name="Sharma A."/>
        </authorList>
    </citation>
    <scope>NUCLEOTIDE SEQUENCE</scope>
    <source>
        <strain evidence="2">LS1_42</strain>
    </source>
</reference>
<dbReference type="EMBL" id="PHNJ01000001">
    <property type="protein sequence ID" value="TYL40617.1"/>
    <property type="molecule type" value="Genomic_DNA"/>
</dbReference>
<dbReference type="Pfam" id="PF20068">
    <property type="entry name" value="Amphi-Trp"/>
    <property type="match status" value="1"/>
</dbReference>
<dbReference type="AlphaFoldDB" id="A0A8J8Q802"/>
<sequence>MTYGELLEAELEQSPEMAADWLRELADELEAGDELTVSTDDDSVTVELPTDTLEFEVELEREPEDDDHDEIELEIELEWVVPSAGSDEETEE</sequence>
<dbReference type="RefSeq" id="WP_148856455.1">
    <property type="nucleotide sequence ID" value="NZ_PHNJ01000001.1"/>
</dbReference>
<feature type="domain" description="Amphi-Trp" evidence="1">
    <location>
        <begin position="5"/>
        <end position="87"/>
    </location>
</feature>
<gene>
    <name evidence="2" type="ORF">CV102_03345</name>
</gene>
<evidence type="ECO:0000313" key="2">
    <source>
        <dbReference type="EMBL" id="TYL40617.1"/>
    </source>
</evidence>
<organism evidence="2 3">
    <name type="scientific">Natronococcus pandeyae</name>
    <dbReference type="NCBI Taxonomy" id="2055836"/>
    <lineage>
        <taxon>Archaea</taxon>
        <taxon>Methanobacteriati</taxon>
        <taxon>Methanobacteriota</taxon>
        <taxon>Stenosarchaea group</taxon>
        <taxon>Halobacteria</taxon>
        <taxon>Halobacteriales</taxon>
        <taxon>Natrialbaceae</taxon>
        <taxon>Natronococcus</taxon>
    </lineage>
</organism>
<name>A0A8J8Q802_9EURY</name>